<dbReference type="InterPro" id="IPR016166">
    <property type="entry name" value="FAD-bd_PCMH"/>
</dbReference>
<dbReference type="Gene3D" id="3.40.50.720">
    <property type="entry name" value="NAD(P)-binding Rossmann-like Domain"/>
    <property type="match status" value="1"/>
</dbReference>
<reference evidence="6 7" key="1">
    <citation type="journal article" date="2024" name="IMA Fungus">
        <title>Apiospora arundinis, a panoply of carbohydrate-active enzymes and secondary metabolites.</title>
        <authorList>
            <person name="Sorensen T."/>
            <person name="Petersen C."/>
            <person name="Muurmann A.T."/>
            <person name="Christiansen J.V."/>
            <person name="Brundto M.L."/>
            <person name="Overgaard C.K."/>
            <person name="Boysen A.T."/>
            <person name="Wollenberg R.D."/>
            <person name="Larsen T.O."/>
            <person name="Sorensen J.L."/>
            <person name="Nielsen K.L."/>
            <person name="Sondergaard T.E."/>
        </authorList>
    </citation>
    <scope>NUCLEOTIDE SEQUENCE [LARGE SCALE GENOMIC DNA]</scope>
    <source>
        <strain evidence="6 7">AAU 773</strain>
    </source>
</reference>
<evidence type="ECO:0000313" key="6">
    <source>
        <dbReference type="EMBL" id="KAK8875127.1"/>
    </source>
</evidence>
<organism evidence="6 7">
    <name type="scientific">Apiospora arundinis</name>
    <dbReference type="NCBI Taxonomy" id="335852"/>
    <lineage>
        <taxon>Eukaryota</taxon>
        <taxon>Fungi</taxon>
        <taxon>Dikarya</taxon>
        <taxon>Ascomycota</taxon>
        <taxon>Pezizomycotina</taxon>
        <taxon>Sordariomycetes</taxon>
        <taxon>Xylariomycetidae</taxon>
        <taxon>Amphisphaeriales</taxon>
        <taxon>Apiosporaceae</taxon>
        <taxon>Apiospora</taxon>
    </lineage>
</organism>
<keyword evidence="7" id="KW-1185">Reference proteome</keyword>
<comment type="similarity">
    <text evidence="1">Belongs to the oxygen-dependent FAD-linked oxidoreductase family.</text>
</comment>
<dbReference type="PANTHER" id="PTHR42973:SF22">
    <property type="entry name" value="FAD-BINDING PCMH-TYPE DOMAIN-CONTAINING PROTEIN-RELATED"/>
    <property type="match status" value="1"/>
</dbReference>
<dbReference type="Gene3D" id="3.30.465.10">
    <property type="match status" value="1"/>
</dbReference>
<evidence type="ECO:0000256" key="4">
    <source>
        <dbReference type="ARBA" id="ARBA00023002"/>
    </source>
</evidence>
<evidence type="ECO:0000256" key="2">
    <source>
        <dbReference type="ARBA" id="ARBA00022630"/>
    </source>
</evidence>
<keyword evidence="3" id="KW-0274">FAD</keyword>
<dbReference type="InterPro" id="IPR016169">
    <property type="entry name" value="FAD-bd_PCMH_sub2"/>
</dbReference>
<dbReference type="SUPFAM" id="SSF51735">
    <property type="entry name" value="NAD(P)-binding Rossmann-fold domains"/>
    <property type="match status" value="1"/>
</dbReference>
<dbReference type="EMBL" id="JAPCWZ010000003">
    <property type="protein sequence ID" value="KAK8875127.1"/>
    <property type="molecule type" value="Genomic_DNA"/>
</dbReference>
<dbReference type="InterPro" id="IPR050416">
    <property type="entry name" value="FAD-linked_Oxidoreductase"/>
</dbReference>
<dbReference type="InterPro" id="IPR036318">
    <property type="entry name" value="FAD-bd_PCMH-like_sf"/>
</dbReference>
<dbReference type="InterPro" id="IPR006094">
    <property type="entry name" value="Oxid_FAD_bind_N"/>
</dbReference>
<gene>
    <name evidence="6" type="ORF">PGQ11_005641</name>
</gene>
<dbReference type="InterPro" id="IPR002347">
    <property type="entry name" value="SDR_fam"/>
</dbReference>
<dbReference type="SUPFAM" id="SSF56176">
    <property type="entry name" value="FAD-binding/transporter-associated domain-like"/>
    <property type="match status" value="1"/>
</dbReference>
<feature type="domain" description="FAD-binding PCMH-type" evidence="5">
    <location>
        <begin position="57"/>
        <end position="232"/>
    </location>
</feature>
<dbReference type="Proteomes" id="UP001390339">
    <property type="component" value="Unassembled WGS sequence"/>
</dbReference>
<evidence type="ECO:0000259" key="5">
    <source>
        <dbReference type="PROSITE" id="PS51387"/>
    </source>
</evidence>
<sequence>MGSSRPCDTPRQRSKMADTVNTPLREALNSVPVDSILSKGSEEFEQANSSYFSAFANELTPAYIVQPSSPDQVTSLVHALRPHLLSGDCRIAVRGTGHTPFSSSANIQDGITVDLRGLKGIVLDEDKSNVEIGVGETWDSVYTELQKHGLTVAGSRDARIGVGGFILGGGLSIHSSKLGFACDSVTEFKVVLGSGELARASSSENPDLWWALKGGLNSFGIVTSFKMKTLKSDSIWGGVTYYMPEAFPSLLERVCDFVNNETDSDTHVMCSAGYGFGHQAATCVMYHTRGIENAPSLQRFTSLGPQIEQMNTMRVSTQLGFAEELAKFSTNGKRQFWTSLTIKPNVSLMDAFYARWQETLDQVKDADGFIFSFGFHPLTRSLLESSAKAGGNAMAIPASDGPLFVVLINPIWSSTSDDGRILAAVEKLVTDLRQMAEKDGLLHRYIFTNYAFQNDDVLAGDGGAGSALATVFQQQGYLVFATSRSSGTMSDMEKLANVHVLQLDVTKPADIRAAVEVVSEKAEGKLTYLVNCAGRNHFMPLLDEDIEQGKALFETNVWGPLAVTQAFAPLLGKAQGTMVFITSLSGHLNVPYQGTFAASKASEEIMAETLRLELAPLHVNVLSIVTGALHTKGQSHFDDWKLPEGSLYAPVESTIRNRARGQEGAPRMEAIDYANRVVAEIVKGRSGKFWYGASAGPVKFMTSWLPASLVCKSRPAWGNWPVITSRKITDRAKAVDHSRVVDDDVEVTEPRYRFGDEPLHGLLWGDIGSLA</sequence>
<dbReference type="PROSITE" id="PS51387">
    <property type="entry name" value="FAD_PCMH"/>
    <property type="match status" value="1"/>
</dbReference>
<comment type="caution">
    <text evidence="6">The sequence shown here is derived from an EMBL/GenBank/DDBJ whole genome shotgun (WGS) entry which is preliminary data.</text>
</comment>
<proteinExistence type="inferred from homology"/>
<name>A0ABR2JBE0_9PEZI</name>
<dbReference type="Pfam" id="PF01565">
    <property type="entry name" value="FAD_binding_4"/>
    <property type="match status" value="1"/>
</dbReference>
<keyword evidence="4" id="KW-0560">Oxidoreductase</keyword>
<keyword evidence="2" id="KW-0285">Flavoprotein</keyword>
<dbReference type="InterPro" id="IPR036291">
    <property type="entry name" value="NAD(P)-bd_dom_sf"/>
</dbReference>
<evidence type="ECO:0000256" key="1">
    <source>
        <dbReference type="ARBA" id="ARBA00005466"/>
    </source>
</evidence>
<dbReference type="Pfam" id="PF00106">
    <property type="entry name" value="adh_short"/>
    <property type="match status" value="1"/>
</dbReference>
<evidence type="ECO:0000313" key="7">
    <source>
        <dbReference type="Proteomes" id="UP001390339"/>
    </source>
</evidence>
<protein>
    <submittedName>
        <fullName evidence="6">FAD-binding domain-containing protein</fullName>
    </submittedName>
</protein>
<evidence type="ECO:0000256" key="3">
    <source>
        <dbReference type="ARBA" id="ARBA00022827"/>
    </source>
</evidence>
<accession>A0ABR2JBE0</accession>
<dbReference type="PANTHER" id="PTHR42973">
    <property type="entry name" value="BINDING OXIDOREDUCTASE, PUTATIVE (AFU_ORTHOLOGUE AFUA_1G17690)-RELATED"/>
    <property type="match status" value="1"/>
</dbReference>